<dbReference type="Gene3D" id="3.90.245.10">
    <property type="entry name" value="Ribonucleoside hydrolase-like"/>
    <property type="match status" value="1"/>
</dbReference>
<evidence type="ECO:0000256" key="1">
    <source>
        <dbReference type="ARBA" id="ARBA00022801"/>
    </source>
</evidence>
<feature type="domain" description="Inosine/uridine-preferring nucleoside hydrolase" evidence="3">
    <location>
        <begin position="21"/>
        <end position="160"/>
    </location>
</feature>
<keyword evidence="1" id="KW-0378">Hydrolase</keyword>
<accession>A0ABQ3V0B8</accession>
<dbReference type="SUPFAM" id="SSF53590">
    <property type="entry name" value="Nucleoside hydrolase"/>
    <property type="match status" value="1"/>
</dbReference>
<evidence type="ECO:0000313" key="5">
    <source>
        <dbReference type="Proteomes" id="UP000654345"/>
    </source>
</evidence>
<protein>
    <recommendedName>
        <fullName evidence="3">Inosine/uridine-preferring nucleoside hydrolase domain-containing protein</fullName>
    </recommendedName>
</protein>
<dbReference type="EMBL" id="BNJG01000003">
    <property type="protein sequence ID" value="GHO58373.1"/>
    <property type="molecule type" value="Genomic_DNA"/>
</dbReference>
<dbReference type="InterPro" id="IPR036452">
    <property type="entry name" value="Ribo_hydro-like"/>
</dbReference>
<dbReference type="InterPro" id="IPR023186">
    <property type="entry name" value="IUNH"/>
</dbReference>
<keyword evidence="2" id="KW-0326">Glycosidase</keyword>
<comment type="caution">
    <text evidence="4">The sequence shown here is derived from an EMBL/GenBank/DDBJ whole genome shotgun (WGS) entry which is preliminary data.</text>
</comment>
<dbReference type="Pfam" id="PF01156">
    <property type="entry name" value="IU_nuc_hydro"/>
    <property type="match status" value="1"/>
</dbReference>
<gene>
    <name evidence="4" type="ORF">KSB_68480</name>
</gene>
<dbReference type="PANTHER" id="PTHR12304:SF4">
    <property type="entry name" value="URIDINE NUCLEOSIDASE"/>
    <property type="match status" value="1"/>
</dbReference>
<evidence type="ECO:0000256" key="2">
    <source>
        <dbReference type="ARBA" id="ARBA00023295"/>
    </source>
</evidence>
<sequence length="173" mass="19363">MSHFRQIKRRQRMGLPFLLIPCAELNMLADAHAAQIALHAGWPIRLVSLDVTERALLKRSQVQELARNGSAITACIKRMVDFYCDGQADQAGVFHMHDPLCLASVIRPDLLTWQRAFVEIELTGKLTFGETAAYFEVPGRPLPAASNVLAAVDVNVDGFLRFYLERIRAAFPD</sequence>
<dbReference type="RefSeq" id="WP_201374677.1">
    <property type="nucleotide sequence ID" value="NZ_BNJG01000003.1"/>
</dbReference>
<name>A0ABQ3V0B8_9CHLR</name>
<evidence type="ECO:0000259" key="3">
    <source>
        <dbReference type="Pfam" id="PF01156"/>
    </source>
</evidence>
<dbReference type="InterPro" id="IPR001910">
    <property type="entry name" value="Inosine/uridine_hydrolase_dom"/>
</dbReference>
<keyword evidence="5" id="KW-1185">Reference proteome</keyword>
<reference evidence="4 5" key="1">
    <citation type="journal article" date="2021" name="Int. J. Syst. Evol. Microbiol.">
        <title>Reticulibacter mediterranei gen. nov., sp. nov., within the new family Reticulibacteraceae fam. nov., and Ktedonospora formicarum gen. nov., sp. nov., Ktedonobacter robiniae sp. nov., Dictyobacter formicarum sp. nov. and Dictyobacter arantiisoli sp. nov., belonging to the class Ktedonobacteria.</title>
        <authorList>
            <person name="Yabe S."/>
            <person name="Zheng Y."/>
            <person name="Wang C.M."/>
            <person name="Sakai Y."/>
            <person name="Abe K."/>
            <person name="Yokota A."/>
            <person name="Donadio S."/>
            <person name="Cavaletti L."/>
            <person name="Monciardini P."/>
        </authorList>
    </citation>
    <scope>NUCLEOTIDE SEQUENCE [LARGE SCALE GENOMIC DNA]</scope>
    <source>
        <strain evidence="4 5">SOSP1-30</strain>
    </source>
</reference>
<dbReference type="PANTHER" id="PTHR12304">
    <property type="entry name" value="INOSINE-URIDINE PREFERRING NUCLEOSIDE HYDROLASE"/>
    <property type="match status" value="1"/>
</dbReference>
<dbReference type="Proteomes" id="UP000654345">
    <property type="component" value="Unassembled WGS sequence"/>
</dbReference>
<organism evidence="4 5">
    <name type="scientific">Ktedonobacter robiniae</name>
    <dbReference type="NCBI Taxonomy" id="2778365"/>
    <lineage>
        <taxon>Bacteria</taxon>
        <taxon>Bacillati</taxon>
        <taxon>Chloroflexota</taxon>
        <taxon>Ktedonobacteria</taxon>
        <taxon>Ktedonobacterales</taxon>
        <taxon>Ktedonobacteraceae</taxon>
        <taxon>Ktedonobacter</taxon>
    </lineage>
</organism>
<proteinExistence type="predicted"/>
<evidence type="ECO:0000313" key="4">
    <source>
        <dbReference type="EMBL" id="GHO58373.1"/>
    </source>
</evidence>